<dbReference type="InterPro" id="IPR016174">
    <property type="entry name" value="Di-haem_cyt_TM"/>
</dbReference>
<dbReference type="InterPro" id="IPR005798">
    <property type="entry name" value="Cyt_b/b6_C"/>
</dbReference>
<comment type="subcellular location">
    <subcellularLocation>
        <location evidence="2">Mitochondrion inner membrane</location>
        <topology evidence="2">Multi-pass membrane protein</topology>
    </subcellularLocation>
</comment>
<evidence type="ECO:0000256" key="18">
    <source>
        <dbReference type="PIRSR" id="PIRSR038885-2"/>
    </source>
</evidence>
<evidence type="ECO:0000256" key="19">
    <source>
        <dbReference type="RuleBase" id="RU362117"/>
    </source>
</evidence>
<evidence type="ECO:0000256" key="9">
    <source>
        <dbReference type="ARBA" id="ARBA00022723"/>
    </source>
</evidence>
<dbReference type="Pfam" id="PF00032">
    <property type="entry name" value="Cytochrom_B_C"/>
    <property type="match status" value="1"/>
</dbReference>
<protein>
    <recommendedName>
        <fullName evidence="4 19">Cytochrome b</fullName>
    </recommendedName>
</protein>
<feature type="domain" description="Cytochrome b/b6 N-terminal region profile" evidence="20">
    <location>
        <begin position="1"/>
        <end position="209"/>
    </location>
</feature>
<dbReference type="PROSITE" id="PS51002">
    <property type="entry name" value="CYTB_NTER"/>
    <property type="match status" value="1"/>
</dbReference>
<dbReference type="GO" id="GO:0045275">
    <property type="term" value="C:respiratory chain complex III"/>
    <property type="evidence" value="ECO:0007669"/>
    <property type="project" value="InterPro"/>
</dbReference>
<dbReference type="PANTHER" id="PTHR19271:SF16">
    <property type="entry name" value="CYTOCHROME B"/>
    <property type="match status" value="1"/>
</dbReference>
<dbReference type="AlphaFoldDB" id="A0A6B9WCK9"/>
<dbReference type="InterPro" id="IPR027387">
    <property type="entry name" value="Cytb/b6-like_sf"/>
</dbReference>
<dbReference type="GO" id="GO:0046872">
    <property type="term" value="F:metal ion binding"/>
    <property type="evidence" value="ECO:0007669"/>
    <property type="project" value="UniProtKB-UniRule"/>
</dbReference>
<feature type="domain" description="Cytochrome b/b6 C-terminal region profile" evidence="21">
    <location>
        <begin position="210"/>
        <end position="372"/>
    </location>
</feature>
<keyword evidence="12 19" id="KW-1133">Transmembrane helix</keyword>
<dbReference type="GeneID" id="44150986"/>
<accession>A0A6B9WCK9</accession>
<feature type="transmembrane region" description="Helical" evidence="19">
    <location>
        <begin position="323"/>
        <end position="340"/>
    </location>
</feature>
<keyword evidence="14" id="KW-0830">Ubiquinone</keyword>
<dbReference type="InterPro" id="IPR030689">
    <property type="entry name" value="Cytochrome_b"/>
</dbReference>
<feature type="transmembrane region" description="Helical" evidence="19">
    <location>
        <begin position="271"/>
        <end position="302"/>
    </location>
</feature>
<keyword evidence="7 19" id="KW-0679">Respiratory chain</keyword>
<dbReference type="SUPFAM" id="SSF81342">
    <property type="entry name" value="Transmembrane di-heme cytochromes"/>
    <property type="match status" value="1"/>
</dbReference>
<dbReference type="PANTHER" id="PTHR19271">
    <property type="entry name" value="CYTOCHROME B"/>
    <property type="match status" value="1"/>
</dbReference>
<keyword evidence="11 19" id="KW-0249">Electron transport</keyword>
<organism evidence="22">
    <name type="scientific">Macrocheles glaber</name>
    <dbReference type="NCBI Taxonomy" id="99226"/>
    <lineage>
        <taxon>Eukaryota</taxon>
        <taxon>Metazoa</taxon>
        <taxon>Ecdysozoa</taxon>
        <taxon>Arthropoda</taxon>
        <taxon>Chelicerata</taxon>
        <taxon>Arachnida</taxon>
        <taxon>Acari</taxon>
        <taxon>Parasitiformes</taxon>
        <taxon>Mesostigmata</taxon>
        <taxon>Gamasina</taxon>
        <taxon>Eviphidoidea</taxon>
        <taxon>Macrochelidae</taxon>
        <taxon>Macrocheles</taxon>
    </lineage>
</organism>
<feature type="transmembrane region" description="Helical" evidence="19">
    <location>
        <begin position="178"/>
        <end position="200"/>
    </location>
</feature>
<feature type="binding site" description="axial binding residue" evidence="18">
    <location>
        <position position="83"/>
    </location>
    <ligand>
        <name>heme b</name>
        <dbReference type="ChEBI" id="CHEBI:60344"/>
        <label>b562</label>
    </ligand>
    <ligandPart>
        <name>Fe</name>
        <dbReference type="ChEBI" id="CHEBI:18248"/>
    </ligandPart>
</feature>
<feature type="transmembrane region" description="Helical" evidence="19">
    <location>
        <begin position="346"/>
        <end position="368"/>
    </location>
</feature>
<dbReference type="InterPro" id="IPR005797">
    <property type="entry name" value="Cyt_b/b6_N"/>
</dbReference>
<evidence type="ECO:0000256" key="11">
    <source>
        <dbReference type="ARBA" id="ARBA00022982"/>
    </source>
</evidence>
<dbReference type="RefSeq" id="YP_009731501.1">
    <property type="nucleotide sequence ID" value="NC_046025.1"/>
</dbReference>
<dbReference type="GO" id="GO:0005743">
    <property type="term" value="C:mitochondrial inner membrane"/>
    <property type="evidence" value="ECO:0007669"/>
    <property type="project" value="UniProtKB-SubCell"/>
</dbReference>
<dbReference type="InterPro" id="IPR036150">
    <property type="entry name" value="Cyt_b/b6_C_sf"/>
</dbReference>
<proteinExistence type="inferred from homology"/>
<dbReference type="SUPFAM" id="SSF81648">
    <property type="entry name" value="a domain/subunit of cytochrome bc1 complex (Ubiquinol-cytochrome c reductase)"/>
    <property type="match status" value="1"/>
</dbReference>
<feature type="binding site" description="axial binding residue" evidence="18">
    <location>
        <position position="196"/>
    </location>
    <ligand>
        <name>heme b</name>
        <dbReference type="ChEBI" id="CHEBI:60344"/>
        <label>b566</label>
    </ligand>
    <ligandPart>
        <name>Fe</name>
        <dbReference type="ChEBI" id="CHEBI:18248"/>
    </ligandPart>
</feature>
<name>A0A6B9WCK9_9ACAR</name>
<dbReference type="InterPro" id="IPR048259">
    <property type="entry name" value="Cytochrome_b_N_euk/bac"/>
</dbReference>
<feature type="transmembrane region" description="Helical" evidence="19">
    <location>
        <begin position="29"/>
        <end position="56"/>
    </location>
</feature>
<evidence type="ECO:0000256" key="5">
    <source>
        <dbReference type="ARBA" id="ARBA00022448"/>
    </source>
</evidence>
<evidence type="ECO:0000256" key="15">
    <source>
        <dbReference type="ARBA" id="ARBA00023128"/>
    </source>
</evidence>
<evidence type="ECO:0000256" key="4">
    <source>
        <dbReference type="ARBA" id="ARBA00013531"/>
    </source>
</evidence>
<feature type="transmembrane region" description="Helical" evidence="19">
    <location>
        <begin position="229"/>
        <end position="251"/>
    </location>
</feature>
<evidence type="ECO:0000256" key="14">
    <source>
        <dbReference type="ARBA" id="ARBA00023075"/>
    </source>
</evidence>
<dbReference type="CDD" id="cd00290">
    <property type="entry name" value="cytochrome_b_C"/>
    <property type="match status" value="1"/>
</dbReference>
<evidence type="ECO:0000256" key="13">
    <source>
        <dbReference type="ARBA" id="ARBA00023004"/>
    </source>
</evidence>
<evidence type="ECO:0000256" key="6">
    <source>
        <dbReference type="ARBA" id="ARBA00022617"/>
    </source>
</evidence>
<feature type="transmembrane region" description="Helical" evidence="19">
    <location>
        <begin position="112"/>
        <end position="133"/>
    </location>
</feature>
<evidence type="ECO:0000256" key="12">
    <source>
        <dbReference type="ARBA" id="ARBA00022989"/>
    </source>
</evidence>
<keyword evidence="5 19" id="KW-0813">Transport</keyword>
<evidence type="ECO:0000313" key="22">
    <source>
        <dbReference type="EMBL" id="QHQ98519.1"/>
    </source>
</evidence>
<evidence type="ECO:0000256" key="1">
    <source>
        <dbReference type="ARBA" id="ARBA00002566"/>
    </source>
</evidence>
<dbReference type="GO" id="GO:0006122">
    <property type="term" value="P:mitochondrial electron transport, ubiquinol to cytochrome c"/>
    <property type="evidence" value="ECO:0007669"/>
    <property type="project" value="TreeGrafter"/>
</dbReference>
<evidence type="ECO:0000256" key="7">
    <source>
        <dbReference type="ARBA" id="ARBA00022660"/>
    </source>
</evidence>
<feature type="binding site" evidence="17">
    <location>
        <position position="201"/>
    </location>
    <ligand>
        <name>a ubiquinone</name>
        <dbReference type="ChEBI" id="CHEBI:16389"/>
    </ligand>
</feature>
<sequence length="372" mass="42852">MNMLRKNSSLLAPVNSALIDLPAPSNLTYLWNFGSLLGVCLGLQIITGFFLTMHYCSDTSLAFSSVSHIMRDVNNMWLIRIMHANGASFFFILIYCHIGRGLYYYSFNMLKIWNSGVIILLILMATAFLGYVLPWGQMSFWGATVITNLLSAIPYIGNSITLWLWGGFSINNATLMRFYSLHFIMPFILLLFVLIHIILLHETGSSNPIGNPFNLDKISFHPYYTLKDILGLLFLTMIFNYIIMLYPYLFFDPDNFVPANPMVTPPHIQPEWYFLFAYAILRSIPNKLGGVLALFMSIIILMSLPHSMKNKFKTPNTYPLNKIIFWNFCSIFMILTFLGACPIETPFVTMSQMMTIFYFSFFMIYPYMLKHN</sequence>
<feature type="transmembrane region" description="Helical" evidence="19">
    <location>
        <begin position="145"/>
        <end position="166"/>
    </location>
</feature>
<comment type="subunit">
    <text evidence="3">The main subunits of complex b-c1 are: cytochrome b, cytochrome c1 and the Rieske protein.</text>
</comment>
<evidence type="ECO:0000256" key="8">
    <source>
        <dbReference type="ARBA" id="ARBA00022692"/>
    </source>
</evidence>
<reference evidence="22" key="1">
    <citation type="journal article" date="2019" name="Zool. Scr.">
        <title>Mitochondrial genome reorganization characterizes various lineages of mesostigmatid mites (Acari: Parasitiformes).</title>
        <authorList>
            <person name="Li W.-N."/>
            <person name="Shao R."/>
            <person name="Zhang Q."/>
            <person name="Deng W."/>
            <person name="Xue X.-F."/>
        </authorList>
    </citation>
    <scope>NUCLEOTIDE SEQUENCE</scope>
</reference>
<feature type="binding site" description="axial binding residue" evidence="18">
    <location>
        <position position="97"/>
    </location>
    <ligand>
        <name>heme b</name>
        <dbReference type="ChEBI" id="CHEBI:60344"/>
        <label>b566</label>
    </ligand>
    <ligandPart>
        <name>Fe</name>
        <dbReference type="ChEBI" id="CHEBI:18248"/>
    </ligandPart>
</feature>
<comment type="cofactor">
    <cofactor evidence="18">
        <name>heme</name>
        <dbReference type="ChEBI" id="CHEBI:30413"/>
    </cofactor>
    <text evidence="18">Binds 2 heme groups non-covalently.</text>
</comment>
<keyword evidence="8 19" id="KW-0812">Transmembrane</keyword>
<dbReference type="PROSITE" id="PS51003">
    <property type="entry name" value="CYTB_CTER"/>
    <property type="match status" value="1"/>
</dbReference>
<keyword evidence="13 18" id="KW-0408">Iron</keyword>
<comment type="cofactor">
    <cofactor evidence="19">
        <name>heme b</name>
        <dbReference type="ChEBI" id="CHEBI:60344"/>
    </cofactor>
    <text evidence="19">Binds 2 heme groups non-covalently.</text>
</comment>
<keyword evidence="10" id="KW-0999">Mitochondrion inner membrane</keyword>
<comment type="function">
    <text evidence="1 19">Component of the ubiquinol-cytochrome c reductase complex (complex III or cytochrome b-c1 complex) that is part of the mitochondrial respiratory chain. The b-c1 complex mediates electron transfer from ubiquinol to cytochrome c. Contributes to the generation of a proton gradient across the mitochondrial membrane that is then used for ATP synthesis.</text>
</comment>
<dbReference type="Pfam" id="PF00033">
    <property type="entry name" value="Cytochrome_B"/>
    <property type="match status" value="1"/>
</dbReference>
<keyword evidence="15 19" id="KW-0496">Mitochondrion</keyword>
<geneLocation type="mitochondrion" evidence="22"/>
<keyword evidence="16 19" id="KW-0472">Membrane</keyword>
<evidence type="ECO:0000256" key="17">
    <source>
        <dbReference type="PIRSR" id="PIRSR038885-1"/>
    </source>
</evidence>
<feature type="binding site" description="axial binding residue" evidence="18">
    <location>
        <position position="182"/>
    </location>
    <ligand>
        <name>heme b</name>
        <dbReference type="ChEBI" id="CHEBI:60344"/>
        <label>b562</label>
    </ligand>
    <ligandPart>
        <name>Fe</name>
        <dbReference type="ChEBI" id="CHEBI:18248"/>
    </ligandPart>
</feature>
<feature type="transmembrane region" description="Helical" evidence="19">
    <location>
        <begin position="77"/>
        <end position="100"/>
    </location>
</feature>
<gene>
    <name evidence="22" type="primary">cytb</name>
</gene>
<dbReference type="InterPro" id="IPR048260">
    <property type="entry name" value="Cytochrome_b_C_euk/bac"/>
</dbReference>
<evidence type="ECO:0000259" key="20">
    <source>
        <dbReference type="PROSITE" id="PS51002"/>
    </source>
</evidence>
<dbReference type="PIRSF" id="PIRSF038885">
    <property type="entry name" value="COB"/>
    <property type="match status" value="1"/>
</dbReference>
<dbReference type="EMBL" id="MK270525">
    <property type="protein sequence ID" value="QHQ98519.1"/>
    <property type="molecule type" value="Genomic_DNA"/>
</dbReference>
<evidence type="ECO:0000259" key="21">
    <source>
        <dbReference type="PROSITE" id="PS51003"/>
    </source>
</evidence>
<comment type="similarity">
    <text evidence="19">Belongs to the cytochrome b family.</text>
</comment>
<keyword evidence="9 18" id="KW-0479">Metal-binding</keyword>
<dbReference type="Gene3D" id="1.20.810.10">
    <property type="entry name" value="Cytochrome Bc1 Complex, Chain C"/>
    <property type="match status" value="1"/>
</dbReference>
<evidence type="ECO:0000256" key="16">
    <source>
        <dbReference type="ARBA" id="ARBA00023136"/>
    </source>
</evidence>
<dbReference type="CDD" id="cd00284">
    <property type="entry name" value="Cytochrome_b_N"/>
    <property type="match status" value="1"/>
</dbReference>
<evidence type="ECO:0000256" key="3">
    <source>
        <dbReference type="ARBA" id="ARBA00011649"/>
    </source>
</evidence>
<dbReference type="GO" id="GO:0016491">
    <property type="term" value="F:oxidoreductase activity"/>
    <property type="evidence" value="ECO:0007669"/>
    <property type="project" value="UniProtKB-UniRule"/>
</dbReference>
<evidence type="ECO:0000256" key="2">
    <source>
        <dbReference type="ARBA" id="ARBA00004448"/>
    </source>
</evidence>
<dbReference type="GO" id="GO:0008121">
    <property type="term" value="F:quinol-cytochrome-c reductase activity"/>
    <property type="evidence" value="ECO:0007669"/>
    <property type="project" value="InterPro"/>
</dbReference>
<evidence type="ECO:0000256" key="10">
    <source>
        <dbReference type="ARBA" id="ARBA00022792"/>
    </source>
</evidence>
<keyword evidence="6 18" id="KW-0349">Heme</keyword>